<dbReference type="RefSeq" id="WP_033504863.1">
    <property type="nucleotide sequence ID" value="NZ_CP011786.1"/>
</dbReference>
<dbReference type="GO" id="GO:1904680">
    <property type="term" value="F:peptide transmembrane transporter activity"/>
    <property type="evidence" value="ECO:0007669"/>
    <property type="project" value="TreeGrafter"/>
</dbReference>
<keyword evidence="8" id="KW-1185">Reference proteome</keyword>
<dbReference type="InterPro" id="IPR030678">
    <property type="entry name" value="Peptide/Ni-bd"/>
</dbReference>
<dbReference type="GO" id="GO:0042597">
    <property type="term" value="C:periplasmic space"/>
    <property type="evidence" value="ECO:0007669"/>
    <property type="project" value="UniProtKB-ARBA"/>
</dbReference>
<dbReference type="PIRSF" id="PIRSF002741">
    <property type="entry name" value="MppA"/>
    <property type="match status" value="1"/>
</dbReference>
<name>A0A086YVV8_9BIFI</name>
<organism evidence="7 8">
    <name type="scientific">Bifidobacterium actinocoloniiforme DSM 22766</name>
    <dbReference type="NCBI Taxonomy" id="1437605"/>
    <lineage>
        <taxon>Bacteria</taxon>
        <taxon>Bacillati</taxon>
        <taxon>Actinomycetota</taxon>
        <taxon>Actinomycetes</taxon>
        <taxon>Bifidobacteriales</taxon>
        <taxon>Bifidobacteriaceae</taxon>
        <taxon>Bifidobacterium</taxon>
    </lineage>
</organism>
<dbReference type="Gene3D" id="3.40.190.10">
    <property type="entry name" value="Periplasmic binding protein-like II"/>
    <property type="match status" value="1"/>
</dbReference>
<dbReference type="SUPFAM" id="SSF53850">
    <property type="entry name" value="Periplasmic binding protein-like II"/>
    <property type="match status" value="1"/>
</dbReference>
<dbReference type="Pfam" id="PF00496">
    <property type="entry name" value="SBP_bac_5"/>
    <property type="match status" value="1"/>
</dbReference>
<feature type="transmembrane region" description="Helical" evidence="5">
    <location>
        <begin position="12"/>
        <end position="33"/>
    </location>
</feature>
<dbReference type="AlphaFoldDB" id="A0A086YVV8"/>
<evidence type="ECO:0000256" key="4">
    <source>
        <dbReference type="ARBA" id="ARBA00022729"/>
    </source>
</evidence>
<keyword evidence="4" id="KW-0732">Signal</keyword>
<dbReference type="KEGG" id="bact:AB656_00065"/>
<dbReference type="EMBL" id="JGYK01000004">
    <property type="protein sequence ID" value="KFI38408.1"/>
    <property type="molecule type" value="Genomic_DNA"/>
</dbReference>
<feature type="domain" description="Solute-binding protein family 5" evidence="6">
    <location>
        <begin position="89"/>
        <end position="423"/>
    </location>
</feature>
<dbReference type="eggNOG" id="COG0747">
    <property type="taxonomic scope" value="Bacteria"/>
</dbReference>
<dbReference type="InterPro" id="IPR000914">
    <property type="entry name" value="SBP_5_dom"/>
</dbReference>
<dbReference type="PANTHER" id="PTHR30290">
    <property type="entry name" value="PERIPLASMIC BINDING COMPONENT OF ABC TRANSPORTER"/>
    <property type="match status" value="1"/>
</dbReference>
<dbReference type="GO" id="GO:0015833">
    <property type="term" value="P:peptide transport"/>
    <property type="evidence" value="ECO:0007669"/>
    <property type="project" value="TreeGrafter"/>
</dbReference>
<dbReference type="PATRIC" id="fig|1437605.7.peg.13"/>
<sequence>MTQEQHKRLKPGLTFLITLVALSLVAALIWPLVNRWERRTVAEQGGTVRIGARQAPGSLDIRTEPGQGVEQALLGNVYQTLVGLDDQGKPEPGVADHWRVSADGLTYTFHLRAGEEFEDGSALDSDAALWSLQQILANKYVGWQSLNNLAQVTNPSSDELRVELKSPDARLPRILASRAGIVYNRGARVNYASQSAGSGPYAVEDYQNGQELTLSRSKTYNGPHKAAIGTVILSYKEGSSGQAQQVADGKLDAAVDLSPQEAGTAKGLKGFATSTGVSQSNLVLAFNDSQTSILSDQRFKEAVRYGVDRPAIAAGSNGTAKALNGPVNDLSAGYDAGYAPFQHDAAKARSLAGYFNPSFYHGRLRLVYEQSLGGQVGQQVKDQLAEAGIPAEVTMLDQAAFQDQVMTKRDYELTLLTMSNDDISQFADPNSTMLFDDPECQQLFRLATGASSEQDYASRLKQYARSLADKSPSDWLTAKTPVNVRAFRLKGLNENMSDDRLAAWRIDRG</sequence>
<accession>A0A086YVV8</accession>
<keyword evidence="5" id="KW-0472">Membrane</keyword>
<gene>
    <name evidence="7" type="ORF">BACT_0314</name>
</gene>
<comment type="similarity">
    <text evidence="2">Belongs to the bacterial solute-binding protein 5 family.</text>
</comment>
<protein>
    <submittedName>
        <fullName evidence="7">Peptide ABC transporter, solute binding protein</fullName>
    </submittedName>
</protein>
<evidence type="ECO:0000256" key="1">
    <source>
        <dbReference type="ARBA" id="ARBA00004196"/>
    </source>
</evidence>
<dbReference type="Proteomes" id="UP000029015">
    <property type="component" value="Unassembled WGS sequence"/>
</dbReference>
<evidence type="ECO:0000256" key="2">
    <source>
        <dbReference type="ARBA" id="ARBA00005695"/>
    </source>
</evidence>
<dbReference type="GO" id="GO:0043190">
    <property type="term" value="C:ATP-binding cassette (ABC) transporter complex"/>
    <property type="evidence" value="ECO:0007669"/>
    <property type="project" value="InterPro"/>
</dbReference>
<dbReference type="OrthoDB" id="9796817at2"/>
<evidence type="ECO:0000256" key="3">
    <source>
        <dbReference type="ARBA" id="ARBA00022448"/>
    </source>
</evidence>
<dbReference type="InterPro" id="IPR039424">
    <property type="entry name" value="SBP_5"/>
</dbReference>
<dbReference type="GO" id="GO:0030313">
    <property type="term" value="C:cell envelope"/>
    <property type="evidence" value="ECO:0007669"/>
    <property type="project" value="UniProtKB-SubCell"/>
</dbReference>
<reference evidence="7 8" key="1">
    <citation type="submission" date="2014-03" db="EMBL/GenBank/DDBJ databases">
        <title>Genomics of Bifidobacteria.</title>
        <authorList>
            <person name="Ventura M."/>
            <person name="Milani C."/>
            <person name="Lugli G.A."/>
        </authorList>
    </citation>
    <scope>NUCLEOTIDE SEQUENCE [LARGE SCALE GENOMIC DNA]</scope>
    <source>
        <strain evidence="7 8">DSM 22766</strain>
    </source>
</reference>
<evidence type="ECO:0000259" key="6">
    <source>
        <dbReference type="Pfam" id="PF00496"/>
    </source>
</evidence>
<proteinExistence type="inferred from homology"/>
<keyword evidence="5" id="KW-0812">Transmembrane</keyword>
<comment type="caution">
    <text evidence="7">The sequence shown here is derived from an EMBL/GenBank/DDBJ whole genome shotgun (WGS) entry which is preliminary data.</text>
</comment>
<evidence type="ECO:0000313" key="8">
    <source>
        <dbReference type="Proteomes" id="UP000029015"/>
    </source>
</evidence>
<comment type="subcellular location">
    <subcellularLocation>
        <location evidence="1">Cell envelope</location>
    </subcellularLocation>
</comment>
<dbReference type="PANTHER" id="PTHR30290:SF10">
    <property type="entry name" value="PERIPLASMIC OLIGOPEPTIDE-BINDING PROTEIN-RELATED"/>
    <property type="match status" value="1"/>
</dbReference>
<dbReference type="Gene3D" id="3.10.105.10">
    <property type="entry name" value="Dipeptide-binding Protein, Domain 3"/>
    <property type="match status" value="1"/>
</dbReference>
<evidence type="ECO:0000313" key="7">
    <source>
        <dbReference type="EMBL" id="KFI38408.1"/>
    </source>
</evidence>
<keyword evidence="5" id="KW-1133">Transmembrane helix</keyword>
<evidence type="ECO:0000256" key="5">
    <source>
        <dbReference type="SAM" id="Phobius"/>
    </source>
</evidence>
<keyword evidence="3" id="KW-0813">Transport</keyword>
<dbReference type="STRING" id="1437605.AB656_00065"/>